<organism evidence="4 5">
    <name type="scientific">Heracleum sosnowskyi</name>
    <dbReference type="NCBI Taxonomy" id="360622"/>
    <lineage>
        <taxon>Eukaryota</taxon>
        <taxon>Viridiplantae</taxon>
        <taxon>Streptophyta</taxon>
        <taxon>Embryophyta</taxon>
        <taxon>Tracheophyta</taxon>
        <taxon>Spermatophyta</taxon>
        <taxon>Magnoliopsida</taxon>
        <taxon>eudicotyledons</taxon>
        <taxon>Gunneridae</taxon>
        <taxon>Pentapetalae</taxon>
        <taxon>asterids</taxon>
        <taxon>campanulids</taxon>
        <taxon>Apiales</taxon>
        <taxon>Apiaceae</taxon>
        <taxon>Apioideae</taxon>
        <taxon>apioid superclade</taxon>
        <taxon>Tordylieae</taxon>
        <taxon>Tordyliinae</taxon>
        <taxon>Heracleum</taxon>
    </lineage>
</organism>
<keyword evidence="2" id="KW-0143">Chaperone</keyword>
<dbReference type="GO" id="GO:0016887">
    <property type="term" value="F:ATP hydrolysis activity"/>
    <property type="evidence" value="ECO:0007669"/>
    <property type="project" value="InterPro"/>
</dbReference>
<comment type="similarity">
    <text evidence="1">Belongs to the heat shock protein 90 family.</text>
</comment>
<dbReference type="AlphaFoldDB" id="A0AAD8HST1"/>
<accession>A0AAD8HST1</accession>
<gene>
    <name evidence="4" type="ORF">POM88_028414</name>
</gene>
<reference evidence="4" key="2">
    <citation type="submission" date="2023-05" db="EMBL/GenBank/DDBJ databases">
        <authorList>
            <person name="Schelkunov M.I."/>
        </authorList>
    </citation>
    <scope>NUCLEOTIDE SEQUENCE</scope>
    <source>
        <strain evidence="4">Hsosn_3</strain>
        <tissue evidence="4">Leaf</tissue>
    </source>
</reference>
<dbReference type="GO" id="GO:0140662">
    <property type="term" value="F:ATP-dependent protein folding chaperone"/>
    <property type="evidence" value="ECO:0007669"/>
    <property type="project" value="InterPro"/>
</dbReference>
<comment type="caution">
    <text evidence="4">The sequence shown here is derived from an EMBL/GenBank/DDBJ whole genome shotgun (WGS) entry which is preliminary data.</text>
</comment>
<dbReference type="GO" id="GO:0005524">
    <property type="term" value="F:ATP binding"/>
    <property type="evidence" value="ECO:0007669"/>
    <property type="project" value="InterPro"/>
</dbReference>
<reference evidence="4" key="1">
    <citation type="submission" date="2023-02" db="EMBL/GenBank/DDBJ databases">
        <title>Genome of toxic invasive species Heracleum sosnowskyi carries increased number of genes despite the absence of recent whole-genome duplications.</title>
        <authorList>
            <person name="Schelkunov M."/>
            <person name="Shtratnikova V."/>
            <person name="Makarenko M."/>
            <person name="Klepikova A."/>
            <person name="Omelchenko D."/>
            <person name="Novikova G."/>
            <person name="Obukhova E."/>
            <person name="Bogdanov V."/>
            <person name="Penin A."/>
            <person name="Logacheva M."/>
        </authorList>
    </citation>
    <scope>NUCLEOTIDE SEQUENCE</scope>
    <source>
        <strain evidence="4">Hsosn_3</strain>
        <tissue evidence="4">Leaf</tissue>
    </source>
</reference>
<evidence type="ECO:0000256" key="3">
    <source>
        <dbReference type="SAM" id="MobiDB-lite"/>
    </source>
</evidence>
<evidence type="ECO:0000256" key="2">
    <source>
        <dbReference type="ARBA" id="ARBA00023186"/>
    </source>
</evidence>
<name>A0AAD8HST1_9APIA</name>
<proteinExistence type="inferred from homology"/>
<dbReference type="Pfam" id="PF00183">
    <property type="entry name" value="HSP90"/>
    <property type="match status" value="1"/>
</dbReference>
<protein>
    <submittedName>
        <fullName evidence="4">Uncharacterized protein</fullName>
    </submittedName>
</protein>
<dbReference type="Proteomes" id="UP001237642">
    <property type="component" value="Unassembled WGS sequence"/>
</dbReference>
<dbReference type="InterPro" id="IPR001404">
    <property type="entry name" value="Hsp90_fam"/>
</dbReference>
<evidence type="ECO:0000313" key="5">
    <source>
        <dbReference type="Proteomes" id="UP001237642"/>
    </source>
</evidence>
<feature type="region of interest" description="Disordered" evidence="3">
    <location>
        <begin position="113"/>
        <end position="148"/>
    </location>
</feature>
<dbReference type="EMBL" id="JAUIZM010000007">
    <property type="protein sequence ID" value="KAK1372221.1"/>
    <property type="molecule type" value="Genomic_DNA"/>
</dbReference>
<dbReference type="GO" id="GO:0051082">
    <property type="term" value="F:unfolded protein binding"/>
    <property type="evidence" value="ECO:0007669"/>
    <property type="project" value="InterPro"/>
</dbReference>
<sequence>MSSSDTTTQFSFGFTGEQQPEVVVSQVFDESPELVTMSITEDSEGKCPPMEDTFTKTIQTIEKTGKNLEDSSRILKGISSRLSEDSNDLQLPEVDIFAPHMFDECPEREFVHEKSSDSTFEGGEDESETPWAKIDSSVGKLDSTGRNESDCGKVAANGVFVMVDVDFEDENEKSAKEIKDDMFNSSKDESNRPLNNDVMLKDIEEWRASKSEIFLALGSVNVANTLDVGGGTKEKVSEIGTLKEEVKDGDLNGNGKENGFEESENVEYQSCEEQYKFDLSSIVSEENLFIFDPGGYEKEMNGSTEVRLNDVAIINITCRVVAVREDVGAKFKKWRERVESRSGIEGVGAVHGCGRRIANNGSIFVKIVVHKVTEEAEGGVMTTDIKAKNSLKKGKETGNTKQNGREWVADNFKVGDSQINAHVSSQFWVVANVVALLSDVRLFTKYIDLMILEGDEALIVDVHEDVKSLTRSGLNFHVDISLTAIPQAWLLVKNISEINVLDVTPLPIGLVTLHGVIGCRDLLLNFRATKGSISVNIDASIMINLLELVGLLYFIQDVKNPTKKIWGLDPEFSGSKKVAVLCNMEQYLCKLRDPHVTGFEVACKEGGFTDESMRDSYIEAFQVVSSTATLQMGVGQDIPAAIMAIHASQRYMKLYLWEHGLVNDTKEEWNVDDENEEEKHTNEFKKKYVGDMCIKKFFCKKYDKVVVDDKVLNLPCYLVTSEWDCVVVKQVIRKAQAFRDNKIWTLLKLHEEAEVVSVSLPIITEMK</sequence>
<evidence type="ECO:0000256" key="1">
    <source>
        <dbReference type="ARBA" id="ARBA00008239"/>
    </source>
</evidence>
<keyword evidence="5" id="KW-1185">Reference proteome</keyword>
<evidence type="ECO:0000313" key="4">
    <source>
        <dbReference type="EMBL" id="KAK1372221.1"/>
    </source>
</evidence>